<dbReference type="EMBL" id="DLUG01000236">
    <property type="protein sequence ID" value="DAB35622.1"/>
    <property type="molecule type" value="Genomic_DNA"/>
</dbReference>
<dbReference type="GO" id="GO:0009055">
    <property type="term" value="F:electron transfer activity"/>
    <property type="evidence" value="ECO:0007669"/>
    <property type="project" value="InterPro"/>
</dbReference>
<proteinExistence type="predicted"/>
<accession>A0A2D3W2K1</accession>
<dbReference type="Gene3D" id="1.10.760.10">
    <property type="entry name" value="Cytochrome c-like domain"/>
    <property type="match status" value="1"/>
</dbReference>
<keyword evidence="1 4" id="KW-0349">Heme</keyword>
<feature type="chain" id="PRO_5013770379" evidence="5">
    <location>
        <begin position="24"/>
        <end position="99"/>
    </location>
</feature>
<feature type="signal peptide" evidence="5">
    <location>
        <begin position="1"/>
        <end position="23"/>
    </location>
</feature>
<keyword evidence="5" id="KW-0732">Signal</keyword>
<evidence type="ECO:0000256" key="1">
    <source>
        <dbReference type="ARBA" id="ARBA00022617"/>
    </source>
</evidence>
<dbReference type="InterPro" id="IPR036909">
    <property type="entry name" value="Cyt_c-like_dom_sf"/>
</dbReference>
<feature type="domain" description="Cytochrome c" evidence="6">
    <location>
        <begin position="18"/>
        <end position="99"/>
    </location>
</feature>
<evidence type="ECO:0000259" key="6">
    <source>
        <dbReference type="PROSITE" id="PS51007"/>
    </source>
</evidence>
<reference evidence="7 8" key="1">
    <citation type="journal article" date="2017" name="Front. Microbiol.">
        <title>Comparative Genomic Analysis of the Class Epsilonproteobacteria and Proposed Reclassification to Epsilonbacteraeota (phyl. nov.).</title>
        <authorList>
            <person name="Waite D.W."/>
            <person name="Vanwonterghem I."/>
            <person name="Rinke C."/>
            <person name="Parks D.H."/>
            <person name="Zhang Y."/>
            <person name="Takai K."/>
            <person name="Sievert S.M."/>
            <person name="Simon J."/>
            <person name="Campbell B.J."/>
            <person name="Hanson T.E."/>
            <person name="Woyke T."/>
            <person name="Klotz M.G."/>
            <person name="Hugenholtz P."/>
        </authorList>
    </citation>
    <scope>NUCLEOTIDE SEQUENCE [LARGE SCALE GENOMIC DNA]</scope>
    <source>
        <strain evidence="7">UBA11420</strain>
    </source>
</reference>
<dbReference type="Proteomes" id="UP000231638">
    <property type="component" value="Unassembled WGS sequence"/>
</dbReference>
<evidence type="ECO:0000256" key="5">
    <source>
        <dbReference type="SAM" id="SignalP"/>
    </source>
</evidence>
<keyword evidence="2 4" id="KW-0479">Metal-binding</keyword>
<evidence type="ECO:0000256" key="2">
    <source>
        <dbReference type="ARBA" id="ARBA00022723"/>
    </source>
</evidence>
<dbReference type="GO" id="GO:0020037">
    <property type="term" value="F:heme binding"/>
    <property type="evidence" value="ECO:0007669"/>
    <property type="project" value="InterPro"/>
</dbReference>
<dbReference type="SUPFAM" id="SSF46626">
    <property type="entry name" value="Cytochrome c"/>
    <property type="match status" value="1"/>
</dbReference>
<evidence type="ECO:0000256" key="3">
    <source>
        <dbReference type="ARBA" id="ARBA00023004"/>
    </source>
</evidence>
<dbReference type="Pfam" id="PF00034">
    <property type="entry name" value="Cytochrom_C"/>
    <property type="match status" value="1"/>
</dbReference>
<dbReference type="STRING" id="366522.GCA_001548055_01931"/>
<gene>
    <name evidence="7" type="ORF">CFH80_09145</name>
</gene>
<keyword evidence="3 4" id="KW-0408">Iron</keyword>
<evidence type="ECO:0000313" key="8">
    <source>
        <dbReference type="Proteomes" id="UP000231638"/>
    </source>
</evidence>
<organism evidence="7 8">
    <name type="scientific">Sulfurospirillum cavolei</name>
    <dbReference type="NCBI Taxonomy" id="366522"/>
    <lineage>
        <taxon>Bacteria</taxon>
        <taxon>Pseudomonadati</taxon>
        <taxon>Campylobacterota</taxon>
        <taxon>Epsilonproteobacteria</taxon>
        <taxon>Campylobacterales</taxon>
        <taxon>Sulfurospirillaceae</taxon>
        <taxon>Sulfurospirillum</taxon>
    </lineage>
</organism>
<protein>
    <submittedName>
        <fullName evidence="7">Cytochrome C</fullName>
    </submittedName>
</protein>
<evidence type="ECO:0000256" key="4">
    <source>
        <dbReference type="PROSITE-ProRule" id="PRU00433"/>
    </source>
</evidence>
<dbReference type="InterPro" id="IPR009056">
    <property type="entry name" value="Cyt_c-like_dom"/>
</dbReference>
<sequence>MKLSTLTCSVALVWCSLALSASANPLYSKCIACHGAQGEKAALNKSLVIKEMSKEDFVKALKGYKDGSYGREQKAMMKPQVANLSDAQIEELASFIAKK</sequence>
<dbReference type="GO" id="GO:0046872">
    <property type="term" value="F:metal ion binding"/>
    <property type="evidence" value="ECO:0007669"/>
    <property type="project" value="UniProtKB-KW"/>
</dbReference>
<comment type="caution">
    <text evidence="7">The sequence shown here is derived from an EMBL/GenBank/DDBJ whole genome shotgun (WGS) entry which is preliminary data.</text>
</comment>
<dbReference type="PROSITE" id="PS51007">
    <property type="entry name" value="CYTC"/>
    <property type="match status" value="1"/>
</dbReference>
<evidence type="ECO:0000313" key="7">
    <source>
        <dbReference type="EMBL" id="DAB35622.1"/>
    </source>
</evidence>
<name>A0A2D3W2K1_9BACT</name>
<dbReference type="AlphaFoldDB" id="A0A2D3W2K1"/>